<evidence type="ECO:0000256" key="1">
    <source>
        <dbReference type="SAM" id="MobiDB-lite"/>
    </source>
</evidence>
<reference evidence="2 3" key="1">
    <citation type="submission" date="2023-09" db="EMBL/GenBank/DDBJ databases">
        <title>Genomes of two closely related lineages of the louse Polyplax serrata with different host specificities.</title>
        <authorList>
            <person name="Martinu J."/>
            <person name="Tarabai H."/>
            <person name="Stefka J."/>
            <person name="Hypsa V."/>
        </authorList>
    </citation>
    <scope>NUCLEOTIDE SEQUENCE [LARGE SCALE GENOMIC DNA]</scope>
    <source>
        <strain evidence="2">98ZLc_SE</strain>
    </source>
</reference>
<accession>A0ABR1BBZ4</accession>
<dbReference type="Proteomes" id="UP001359485">
    <property type="component" value="Unassembled WGS sequence"/>
</dbReference>
<evidence type="ECO:0000313" key="3">
    <source>
        <dbReference type="Proteomes" id="UP001359485"/>
    </source>
</evidence>
<gene>
    <name evidence="2" type="ORF">RUM44_012660</name>
</gene>
<keyword evidence="3" id="KW-1185">Reference proteome</keyword>
<feature type="compositionally biased region" description="Pro residues" evidence="1">
    <location>
        <begin position="1"/>
        <end position="42"/>
    </location>
</feature>
<sequence length="151" mass="15573">MASPSPHPPSPMPPPQAPSPMGPPQQSPSPMPPSGAPSPMGPPQHHAPSPGPAYNPNQSSCPTTGMLHSLPPVGQLSGNVSGIHLNGPSVPPQHIQNIGHVPYVTSAQPLIGGGTQINHQQTPISVSFLCQLQLYININADKHAVGLVKFC</sequence>
<evidence type="ECO:0000313" key="2">
    <source>
        <dbReference type="EMBL" id="KAK6640961.1"/>
    </source>
</evidence>
<feature type="region of interest" description="Disordered" evidence="1">
    <location>
        <begin position="1"/>
        <end position="77"/>
    </location>
</feature>
<proteinExistence type="predicted"/>
<organism evidence="2 3">
    <name type="scientific">Polyplax serrata</name>
    <name type="common">Common mouse louse</name>
    <dbReference type="NCBI Taxonomy" id="468196"/>
    <lineage>
        <taxon>Eukaryota</taxon>
        <taxon>Metazoa</taxon>
        <taxon>Ecdysozoa</taxon>
        <taxon>Arthropoda</taxon>
        <taxon>Hexapoda</taxon>
        <taxon>Insecta</taxon>
        <taxon>Pterygota</taxon>
        <taxon>Neoptera</taxon>
        <taxon>Paraneoptera</taxon>
        <taxon>Psocodea</taxon>
        <taxon>Troctomorpha</taxon>
        <taxon>Phthiraptera</taxon>
        <taxon>Anoplura</taxon>
        <taxon>Polyplacidae</taxon>
        <taxon>Polyplax</taxon>
    </lineage>
</organism>
<comment type="caution">
    <text evidence="2">The sequence shown here is derived from an EMBL/GenBank/DDBJ whole genome shotgun (WGS) entry which is preliminary data.</text>
</comment>
<protein>
    <submittedName>
        <fullName evidence="2">Uncharacterized protein</fullName>
    </submittedName>
</protein>
<dbReference type="EMBL" id="JAWJWF010000001">
    <property type="protein sequence ID" value="KAK6640961.1"/>
    <property type="molecule type" value="Genomic_DNA"/>
</dbReference>
<name>A0ABR1BBZ4_POLSC</name>